<dbReference type="Gene3D" id="1.10.3210.10">
    <property type="entry name" value="Hypothetical protein af1432"/>
    <property type="match status" value="1"/>
</dbReference>
<dbReference type="InterPro" id="IPR056471">
    <property type="entry name" value="HD-CE"/>
</dbReference>
<dbReference type="KEGG" id="snep:Enr13x_51710"/>
<dbReference type="EMBL" id="CP037423">
    <property type="protein sequence ID" value="QDV45295.1"/>
    <property type="molecule type" value="Genomic_DNA"/>
</dbReference>
<gene>
    <name evidence="2" type="ORF">Enr13x_51710</name>
</gene>
<dbReference type="AlphaFoldDB" id="A0A518HWQ6"/>
<dbReference type="RefSeq" id="WP_145389484.1">
    <property type="nucleotide sequence ID" value="NZ_CP037423.1"/>
</dbReference>
<dbReference type="Pfam" id="PF24391">
    <property type="entry name" value="HD-CE"/>
    <property type="match status" value="1"/>
</dbReference>
<reference evidence="2 3" key="1">
    <citation type="submission" date="2019-03" db="EMBL/GenBank/DDBJ databases">
        <title>Deep-cultivation of Planctomycetes and their phenomic and genomic characterization uncovers novel biology.</title>
        <authorList>
            <person name="Wiegand S."/>
            <person name="Jogler M."/>
            <person name="Boedeker C."/>
            <person name="Pinto D."/>
            <person name="Vollmers J."/>
            <person name="Rivas-Marin E."/>
            <person name="Kohn T."/>
            <person name="Peeters S.H."/>
            <person name="Heuer A."/>
            <person name="Rast P."/>
            <person name="Oberbeckmann S."/>
            <person name="Bunk B."/>
            <person name="Jeske O."/>
            <person name="Meyerdierks A."/>
            <person name="Storesund J.E."/>
            <person name="Kallscheuer N."/>
            <person name="Luecker S."/>
            <person name="Lage O.M."/>
            <person name="Pohl T."/>
            <person name="Merkel B.J."/>
            <person name="Hornburger P."/>
            <person name="Mueller R.-W."/>
            <person name="Bruemmer F."/>
            <person name="Labrenz M."/>
            <person name="Spormann A.M."/>
            <person name="Op den Camp H."/>
            <person name="Overmann J."/>
            <person name="Amann R."/>
            <person name="Jetten M.S.M."/>
            <person name="Mascher T."/>
            <person name="Medema M.H."/>
            <person name="Devos D.P."/>
            <person name="Kaster A.-K."/>
            <person name="Ovreas L."/>
            <person name="Rohde M."/>
            <person name="Galperin M.Y."/>
            <person name="Jogler C."/>
        </authorList>
    </citation>
    <scope>NUCLEOTIDE SEQUENCE [LARGE SCALE GENOMIC DNA]</scope>
    <source>
        <strain evidence="2 3">Enr13</strain>
    </source>
</reference>
<dbReference type="OrthoDB" id="1837345at2"/>
<evidence type="ECO:0000259" key="1">
    <source>
        <dbReference type="Pfam" id="PF24391"/>
    </source>
</evidence>
<sequence length="381" mass="43688">MVQSSVRAESPIIGIQLSSAYEPSKIACLCESHNLYLEQEADRKRYNELTEDGPGIRMKLLAGLLRVADILEESRRRATRPKAGTLLLDITSQKHWWRHYYTEDVVFNQADRSVVIWFDFPPDKFDSYSRIIPELQKPWIEAEFNRHAATFNKYAANWTVKAQLKVKQYSNTLSMPDTVTTAMISELQSRHLKEDERRRAILLSTFQESRPHIEQRLDQLREKKSSMSPGEYLKGLSDLSNELWEIGSKRSAIMNLVFEFDRSNQQLATAQRMEIGTRLLEMCLEEGSPNLVKGWVPALLETARNLDQSHRYLFPCLRAIANWFVASCDYASAKQVFSEAIKATTDQDEILLLNAICRELDFANGELGSIIGTSELESLND</sequence>
<organism evidence="2 3">
    <name type="scientific">Stieleria neptunia</name>
    <dbReference type="NCBI Taxonomy" id="2527979"/>
    <lineage>
        <taxon>Bacteria</taxon>
        <taxon>Pseudomonadati</taxon>
        <taxon>Planctomycetota</taxon>
        <taxon>Planctomycetia</taxon>
        <taxon>Pirellulales</taxon>
        <taxon>Pirellulaceae</taxon>
        <taxon>Stieleria</taxon>
    </lineage>
</organism>
<dbReference type="Proteomes" id="UP000319004">
    <property type="component" value="Chromosome"/>
</dbReference>
<protein>
    <recommendedName>
        <fullName evidence="1">HD-CE domain-containing protein</fullName>
    </recommendedName>
</protein>
<accession>A0A518HWQ6</accession>
<evidence type="ECO:0000313" key="3">
    <source>
        <dbReference type="Proteomes" id="UP000319004"/>
    </source>
</evidence>
<name>A0A518HWQ6_9BACT</name>
<evidence type="ECO:0000313" key="2">
    <source>
        <dbReference type="EMBL" id="QDV45295.1"/>
    </source>
</evidence>
<feature type="domain" description="HD-CE" evidence="1">
    <location>
        <begin position="25"/>
        <end position="141"/>
    </location>
</feature>
<keyword evidence="3" id="KW-1185">Reference proteome</keyword>
<proteinExistence type="predicted"/>